<dbReference type="PANTHER" id="PTHR30332">
    <property type="entry name" value="PROBABLE GENERAL SECRETION PATHWAY PROTEIN D"/>
    <property type="match status" value="1"/>
</dbReference>
<evidence type="ECO:0000313" key="6">
    <source>
        <dbReference type="Proteomes" id="UP000027734"/>
    </source>
</evidence>
<dbReference type="Proteomes" id="UP000027734">
    <property type="component" value="Unassembled WGS sequence"/>
</dbReference>
<evidence type="ECO:0000256" key="1">
    <source>
        <dbReference type="RuleBase" id="RU004003"/>
    </source>
</evidence>
<evidence type="ECO:0000256" key="2">
    <source>
        <dbReference type="SAM" id="SignalP"/>
    </source>
</evidence>
<dbReference type="GO" id="GO:0015627">
    <property type="term" value="C:type II protein secretion system complex"/>
    <property type="evidence" value="ECO:0007669"/>
    <property type="project" value="TreeGrafter"/>
</dbReference>
<sequence length="478" mass="50553">MKIDRFLKAALLGLTLSVSAVAMTAPTAVSADNLRVVKSGTSSRLQVPLNRAIVVESDTPFAELSIANPGIADLSSLSDRTIYVLGKSPGTTTLTLFDASGRLITNVEVQVTPDLSEFKERLRQILPGERIEVRSANDGIVLSGIVSSTQRLQRALELAERYAPERVSNLMSVGGIQQVMLKVRFAEMQRSVSKSLSSSLSLGGGIGSDLGVSAGTGSLTSRSGSTSALAGSLPETNTNTGAVLFGFNAGSTQVGILLEALEQKGVVRFLAEPNLVALSGQEAKFLAGGEYPVPVAQTNETTTVEFKPFGVELSFIPRVVDKDLINLELNAAVSAIDTTNGITLDGFDIAAFSRRETSTTVEMRDGESFAIAGLLQDDFTDSSAQLPWIGDVPVLGALFRSASYQRSQTELVIIISSHLVTPTRGEALALPTDRIKPPTEKDLFLHGRTAAGTRTPKKGAAGEVAKQDFTGSYGYVLD</sequence>
<proteinExistence type="inferred from homology"/>
<dbReference type="EMBL" id="JAMC01000007">
    <property type="protein sequence ID" value="KEJ88254.1"/>
    <property type="molecule type" value="Genomic_DNA"/>
</dbReference>
<dbReference type="eggNOG" id="COG4964">
    <property type="taxonomic scope" value="Bacteria"/>
</dbReference>
<dbReference type="AlphaFoldDB" id="A0A073IER5"/>
<dbReference type="PRINTS" id="PR00811">
    <property type="entry name" value="BCTERIALGSPD"/>
</dbReference>
<feature type="domain" description="Pilus formation protein N-terminal" evidence="4">
    <location>
        <begin position="43"/>
        <end position="112"/>
    </location>
</feature>
<dbReference type="PANTHER" id="PTHR30332:SF17">
    <property type="entry name" value="TYPE IV PILIATION SYSTEM PROTEIN DR_0774-RELATED"/>
    <property type="match status" value="1"/>
</dbReference>
<feature type="signal peptide" evidence="2">
    <location>
        <begin position="1"/>
        <end position="24"/>
    </location>
</feature>
<dbReference type="RefSeq" id="WP_025059912.1">
    <property type="nucleotide sequence ID" value="NZ_JAMC01000007.1"/>
</dbReference>
<reference evidence="5 6" key="1">
    <citation type="submission" date="2014-01" db="EMBL/GenBank/DDBJ databases">
        <title>Sulfitobacter donghicola JCM 14565 Genome Sequencing.</title>
        <authorList>
            <person name="Lai Q."/>
            <person name="Hong Z."/>
        </authorList>
    </citation>
    <scope>NUCLEOTIDE SEQUENCE [LARGE SCALE GENOMIC DNA]</scope>
    <source>
        <strain evidence="5 6">JCM 14565</strain>
    </source>
</reference>
<dbReference type="STRING" id="1300350.Z948_2581"/>
<protein>
    <submittedName>
        <fullName evidence="5">General secretion pathway protein</fullName>
    </submittedName>
</protein>
<dbReference type="InterPro" id="IPR001775">
    <property type="entry name" value="GspD/PilQ"/>
</dbReference>
<dbReference type="InterPro" id="IPR004846">
    <property type="entry name" value="T2SS/T3SS_dom"/>
</dbReference>
<keyword evidence="2" id="KW-0732">Signal</keyword>
<feature type="chain" id="PRO_5001691128" evidence="2">
    <location>
        <begin position="25"/>
        <end position="478"/>
    </location>
</feature>
<keyword evidence="6" id="KW-1185">Reference proteome</keyword>
<organism evidence="5 6">
    <name type="scientific">Sulfitobacter donghicola DSW-25 = KCTC 12864 = JCM 14565</name>
    <dbReference type="NCBI Taxonomy" id="1300350"/>
    <lineage>
        <taxon>Bacteria</taxon>
        <taxon>Pseudomonadati</taxon>
        <taxon>Pseudomonadota</taxon>
        <taxon>Alphaproteobacteria</taxon>
        <taxon>Rhodobacterales</taxon>
        <taxon>Roseobacteraceae</taxon>
        <taxon>Sulfitobacter</taxon>
    </lineage>
</organism>
<comment type="caution">
    <text evidence="5">The sequence shown here is derived from an EMBL/GenBank/DDBJ whole genome shotgun (WGS) entry which is preliminary data.</text>
</comment>
<dbReference type="GO" id="GO:0009306">
    <property type="term" value="P:protein secretion"/>
    <property type="evidence" value="ECO:0007669"/>
    <property type="project" value="InterPro"/>
</dbReference>
<dbReference type="InterPro" id="IPR032789">
    <property type="entry name" value="T2SS-T3SS_pil_N"/>
</dbReference>
<feature type="domain" description="Type II/III secretion system secretin-like" evidence="3">
    <location>
        <begin position="260"/>
        <end position="420"/>
    </location>
</feature>
<dbReference type="InterPro" id="IPR050810">
    <property type="entry name" value="Bact_Secretion_Sys_Channel"/>
</dbReference>
<dbReference type="Pfam" id="PF00263">
    <property type="entry name" value="Secretin"/>
    <property type="match status" value="1"/>
</dbReference>
<gene>
    <name evidence="5" type="ORF">DSW25_16395</name>
</gene>
<evidence type="ECO:0000259" key="3">
    <source>
        <dbReference type="Pfam" id="PF00263"/>
    </source>
</evidence>
<accession>A0A073IER5</accession>
<evidence type="ECO:0000313" key="5">
    <source>
        <dbReference type="EMBL" id="KEJ88254.1"/>
    </source>
</evidence>
<comment type="similarity">
    <text evidence="1">Belongs to the bacterial secretin family.</text>
</comment>
<name>A0A073IER5_9RHOB</name>
<dbReference type="OrthoDB" id="9775455at2"/>
<dbReference type="Pfam" id="PF13629">
    <property type="entry name" value="T2SS-T3SS_pil_N"/>
    <property type="match status" value="1"/>
</dbReference>
<evidence type="ECO:0000259" key="4">
    <source>
        <dbReference type="Pfam" id="PF13629"/>
    </source>
</evidence>